<dbReference type="EMBL" id="CP069812">
    <property type="protein sequence ID" value="QRQ95400.1"/>
    <property type="molecule type" value="Genomic_DNA"/>
</dbReference>
<name>A0A375GDA2_9BURK</name>
<dbReference type="Proteomes" id="UP000256862">
    <property type="component" value="Chromosome CO2235"/>
</dbReference>
<reference evidence="3" key="1">
    <citation type="submission" date="2018-01" db="EMBL/GenBank/DDBJ databases">
        <authorList>
            <person name="Clerissi C."/>
        </authorList>
    </citation>
    <scope>NUCLEOTIDE SEQUENCE</scope>
    <source>
        <strain evidence="3">Cupriavidus oxalaticus LMG 2235</strain>
    </source>
</reference>
<evidence type="ECO:0000256" key="1">
    <source>
        <dbReference type="SAM" id="MobiDB-lite"/>
    </source>
</evidence>
<dbReference type="AlphaFoldDB" id="A0A375GDA2"/>
<evidence type="ECO:0000313" key="3">
    <source>
        <dbReference type="EMBL" id="SPC17370.1"/>
    </source>
</evidence>
<dbReference type="RefSeq" id="WP_147318553.1">
    <property type="nucleotide sequence ID" value="NZ_CP069810.1"/>
</dbReference>
<organism evidence="3">
    <name type="scientific">Cupriavidus oxalaticus</name>
    <dbReference type="NCBI Taxonomy" id="96344"/>
    <lineage>
        <taxon>Bacteria</taxon>
        <taxon>Pseudomonadati</taxon>
        <taxon>Pseudomonadota</taxon>
        <taxon>Betaproteobacteria</taxon>
        <taxon>Burkholderiales</taxon>
        <taxon>Burkholderiaceae</taxon>
        <taxon>Cupriavidus</taxon>
    </lineage>
</organism>
<dbReference type="Pfam" id="PF07120">
    <property type="entry name" value="DUF1376"/>
    <property type="match status" value="1"/>
</dbReference>
<dbReference type="InterPro" id="IPR010781">
    <property type="entry name" value="DUF1376"/>
</dbReference>
<gene>
    <name evidence="3" type="ORF">CO2235_90244</name>
    <name evidence="2" type="ORF">JTE92_18270</name>
</gene>
<dbReference type="Proteomes" id="UP000623307">
    <property type="component" value="Chromosome 2"/>
</dbReference>
<proteinExistence type="predicted"/>
<evidence type="ECO:0000313" key="4">
    <source>
        <dbReference type="Proteomes" id="UP000623307"/>
    </source>
</evidence>
<feature type="region of interest" description="Disordered" evidence="1">
    <location>
        <begin position="108"/>
        <end position="136"/>
    </location>
</feature>
<feature type="region of interest" description="Disordered" evidence="1">
    <location>
        <begin position="142"/>
        <end position="161"/>
    </location>
</feature>
<accession>A0A375GDA2</accession>
<dbReference type="OrthoDB" id="8965687at2"/>
<keyword evidence="4" id="KW-1185">Reference proteome</keyword>
<dbReference type="EMBL" id="OGUS01000131">
    <property type="protein sequence ID" value="SPC17370.1"/>
    <property type="molecule type" value="Genomic_DNA"/>
</dbReference>
<dbReference type="GeneID" id="303491500"/>
<feature type="compositionally biased region" description="Polar residues" evidence="1">
    <location>
        <begin position="120"/>
        <end position="131"/>
    </location>
</feature>
<reference evidence="2 4" key="2">
    <citation type="submission" date="2021-02" db="EMBL/GenBank/DDBJ databases">
        <title>Complete Genome Sequence of Cupriavidus oxalaticus Strain Ox1, a Soil Oxalate-Degrading Species.</title>
        <authorList>
            <person name="Palmieri F."/>
            <person name="Udriet P."/>
            <person name="Deuasquier M."/>
            <person name="Beaudoing E."/>
            <person name="Johnson S.L."/>
            <person name="Davenport K.W."/>
            <person name="Chain P.S."/>
            <person name="Bindschedler S."/>
            <person name="Junier P."/>
        </authorList>
    </citation>
    <scope>NUCLEOTIDE SEQUENCE [LARGE SCALE GENOMIC DNA]</scope>
    <source>
        <strain evidence="2 4">Ox1</strain>
    </source>
</reference>
<protein>
    <submittedName>
        <fullName evidence="2">DUF1376 domain-containing protein</fullName>
    </submittedName>
</protein>
<sequence length="355" mass="38240">MSKAKDKVDVWMPLFIGDYLADTTRLTTEQHGAYLLLLMDYWRNGPPPNDDATLAQITRLTAAAWKKAKPAVIRFFKEEGGLLHQKRADEELRASQTRKESAVAKATLAAEKRWGKKSPGSATSSAPSMPQAQPEAVPDALPGVVLEDCPSPSPSPTASKVSGDVNLCGTAGAAAHATSHLLNATTGEENPRHVQLAILLRKTYGMAVTSNHADVTEMVRLAVSDQEIAEAVEVFGMKKPGDKPNAGYILGMIRSAREQAAKAAAAAAGSPAAAGAPALVSVEWWLSAEGIKAKGKELGSVWKEAEGELFMAFKVRVFKRAGEGPWRHQLLRETERDEAMHARLMAFFYPAEEEA</sequence>
<evidence type="ECO:0000313" key="2">
    <source>
        <dbReference type="EMBL" id="QRQ95400.1"/>
    </source>
</evidence>